<name>A0A9D4CLF0_DREPO</name>
<reference evidence="1" key="2">
    <citation type="submission" date="2020-11" db="EMBL/GenBank/DDBJ databases">
        <authorList>
            <person name="McCartney M.A."/>
            <person name="Auch B."/>
            <person name="Kono T."/>
            <person name="Mallez S."/>
            <person name="Becker A."/>
            <person name="Gohl D.M."/>
            <person name="Silverstein K.A.T."/>
            <person name="Koren S."/>
            <person name="Bechman K.B."/>
            <person name="Herman A."/>
            <person name="Abrahante J.E."/>
            <person name="Garbe J."/>
        </authorList>
    </citation>
    <scope>NUCLEOTIDE SEQUENCE</scope>
    <source>
        <strain evidence="1">Duluth1</strain>
        <tissue evidence="1">Whole animal</tissue>
    </source>
</reference>
<protein>
    <submittedName>
        <fullName evidence="1">Uncharacterized protein</fullName>
    </submittedName>
</protein>
<organism evidence="1 2">
    <name type="scientific">Dreissena polymorpha</name>
    <name type="common">Zebra mussel</name>
    <name type="synonym">Mytilus polymorpha</name>
    <dbReference type="NCBI Taxonomy" id="45954"/>
    <lineage>
        <taxon>Eukaryota</taxon>
        <taxon>Metazoa</taxon>
        <taxon>Spiralia</taxon>
        <taxon>Lophotrochozoa</taxon>
        <taxon>Mollusca</taxon>
        <taxon>Bivalvia</taxon>
        <taxon>Autobranchia</taxon>
        <taxon>Heteroconchia</taxon>
        <taxon>Euheterodonta</taxon>
        <taxon>Imparidentia</taxon>
        <taxon>Neoheterodontei</taxon>
        <taxon>Myida</taxon>
        <taxon>Dreissenoidea</taxon>
        <taxon>Dreissenidae</taxon>
        <taxon>Dreissena</taxon>
    </lineage>
</organism>
<sequence>MLPYICGRLHSMLDRKGDYYCIQYNFPYVKARVNNMASDRVTKAALAAEKEFSKFLDELNQYEFMKVYDNEDQVPDNHNATRTVVQQALGVYSLGGEDQSDGTSHSEAGCVVSRQTNLENSIS</sequence>
<proteinExistence type="predicted"/>
<keyword evidence="2" id="KW-1185">Reference proteome</keyword>
<dbReference type="Proteomes" id="UP000828390">
    <property type="component" value="Unassembled WGS sequence"/>
</dbReference>
<evidence type="ECO:0000313" key="2">
    <source>
        <dbReference type="Proteomes" id="UP000828390"/>
    </source>
</evidence>
<dbReference type="AlphaFoldDB" id="A0A9D4CLF0"/>
<accession>A0A9D4CLF0</accession>
<gene>
    <name evidence="1" type="ORF">DPMN_052166</name>
</gene>
<evidence type="ECO:0000313" key="1">
    <source>
        <dbReference type="EMBL" id="KAH3726306.1"/>
    </source>
</evidence>
<comment type="caution">
    <text evidence="1">The sequence shown here is derived from an EMBL/GenBank/DDBJ whole genome shotgun (WGS) entry which is preliminary data.</text>
</comment>
<reference evidence="1" key="1">
    <citation type="journal article" date="2019" name="bioRxiv">
        <title>The Genome of the Zebra Mussel, Dreissena polymorpha: A Resource for Invasive Species Research.</title>
        <authorList>
            <person name="McCartney M.A."/>
            <person name="Auch B."/>
            <person name="Kono T."/>
            <person name="Mallez S."/>
            <person name="Zhang Y."/>
            <person name="Obille A."/>
            <person name="Becker A."/>
            <person name="Abrahante J.E."/>
            <person name="Garbe J."/>
            <person name="Badalamenti J.P."/>
            <person name="Herman A."/>
            <person name="Mangelson H."/>
            <person name="Liachko I."/>
            <person name="Sullivan S."/>
            <person name="Sone E.D."/>
            <person name="Koren S."/>
            <person name="Silverstein K.A.T."/>
            <person name="Beckman K.B."/>
            <person name="Gohl D.M."/>
        </authorList>
    </citation>
    <scope>NUCLEOTIDE SEQUENCE</scope>
    <source>
        <strain evidence="1">Duluth1</strain>
        <tissue evidence="1">Whole animal</tissue>
    </source>
</reference>
<dbReference type="EMBL" id="JAIWYP010000012">
    <property type="protein sequence ID" value="KAH3726306.1"/>
    <property type="molecule type" value="Genomic_DNA"/>
</dbReference>